<reference evidence="1 2" key="1">
    <citation type="submission" date="2017-05" db="EMBL/GenBank/DDBJ databases">
        <title>Functional genome analysis of Paenibacillus pasadenensis strain R16: insights on endophytic life style and antifungal activity.</title>
        <authorList>
            <person name="Passera A."/>
            <person name="Marcolungo L."/>
            <person name="Casati P."/>
            <person name="Brasca M."/>
            <person name="Quaglino F."/>
            <person name="Delledonne M."/>
        </authorList>
    </citation>
    <scope>NUCLEOTIDE SEQUENCE [LARGE SCALE GENOMIC DNA]</scope>
    <source>
        <strain evidence="1 2">R16</strain>
    </source>
</reference>
<dbReference type="PANTHER" id="PTHR43844:SF1">
    <property type="entry name" value="METHIONINE SYNTHASE"/>
    <property type="match status" value="1"/>
</dbReference>
<dbReference type="CDD" id="cd03311">
    <property type="entry name" value="CIMS_C_terminal_like"/>
    <property type="match status" value="1"/>
</dbReference>
<sequence>MTDKFQIVGSLLRPKELLGYKTQIEHRDDIQYPFYDHFEGYEQCEADAIRQVVKKEIEHGLSIVTDGEFSKSMWHLDFVWGFSGVKRYIADHGYFFRDIDGTSKYETRKDIGLRITGELSGKNHPFLKTFRQLQETAGEQPTKLCVPSPSHIFGELSWSGNIGGAAAVYQTTQELKEGLVKAYKEFVEDFAAVGGKILQFDDCLWELFADDNPNSPYTGEQINQSEVQALAAEFIDINNTLIDYGHSLGLSMWTHNCRGNYDSRNMGGGSYVKIANLFLKQLNYDRFFLEWDDDRAGSLEALEVFKDKPETEIVLGLLSSKTNTLDDEARVVRLLDEASKIIDKDRLLLSHQCGFASCDGGNELSEDEQWAKIDQGQKIAKQYWG</sequence>
<dbReference type="InterPro" id="IPR002629">
    <property type="entry name" value="Met_Synth_C/arc"/>
</dbReference>
<dbReference type="EMBL" id="NFEZ01000004">
    <property type="protein sequence ID" value="PLT45967.1"/>
    <property type="molecule type" value="Genomic_DNA"/>
</dbReference>
<protein>
    <submittedName>
        <fullName evidence="1">5-methyltetrahydropteroyltriglutamate--homocysteine methyltransferase</fullName>
        <ecNumber evidence="1">2.1.1.14</ecNumber>
    </submittedName>
</protein>
<evidence type="ECO:0000313" key="2">
    <source>
        <dbReference type="Proteomes" id="UP000234789"/>
    </source>
</evidence>
<evidence type="ECO:0000313" key="1">
    <source>
        <dbReference type="EMBL" id="PLT45967.1"/>
    </source>
</evidence>
<dbReference type="Gene3D" id="3.20.20.210">
    <property type="match status" value="1"/>
</dbReference>
<dbReference type="AlphaFoldDB" id="A0A2N5N6H9"/>
<dbReference type="GO" id="GO:0009086">
    <property type="term" value="P:methionine biosynthetic process"/>
    <property type="evidence" value="ECO:0007669"/>
    <property type="project" value="InterPro"/>
</dbReference>
<dbReference type="SUPFAM" id="SSF51726">
    <property type="entry name" value="UROD/MetE-like"/>
    <property type="match status" value="1"/>
</dbReference>
<dbReference type="RefSeq" id="WP_028597244.1">
    <property type="nucleotide sequence ID" value="NZ_BIMM01000043.1"/>
</dbReference>
<accession>A0A2N5N6H9</accession>
<dbReference type="Proteomes" id="UP000234789">
    <property type="component" value="Unassembled WGS sequence"/>
</dbReference>
<dbReference type="GO" id="GO:0008270">
    <property type="term" value="F:zinc ion binding"/>
    <property type="evidence" value="ECO:0007669"/>
    <property type="project" value="InterPro"/>
</dbReference>
<dbReference type="OrthoDB" id="6430685at2"/>
<comment type="caution">
    <text evidence="1">The sequence shown here is derived from an EMBL/GenBank/DDBJ whole genome shotgun (WGS) entry which is preliminary data.</text>
</comment>
<dbReference type="PANTHER" id="PTHR43844">
    <property type="entry name" value="METHIONINE SYNTHASE"/>
    <property type="match status" value="1"/>
</dbReference>
<name>A0A2N5N6H9_9BACL</name>
<dbReference type="InterPro" id="IPR038071">
    <property type="entry name" value="UROD/MetE-like_sf"/>
</dbReference>
<dbReference type="EC" id="2.1.1.14" evidence="1"/>
<keyword evidence="1" id="KW-0489">Methyltransferase</keyword>
<dbReference type="GO" id="GO:0032259">
    <property type="term" value="P:methylation"/>
    <property type="evidence" value="ECO:0007669"/>
    <property type="project" value="UniProtKB-KW"/>
</dbReference>
<proteinExistence type="predicted"/>
<keyword evidence="2" id="KW-1185">Reference proteome</keyword>
<gene>
    <name evidence="1" type="ORF">B8V81_4398</name>
</gene>
<organism evidence="1 2">
    <name type="scientific">Paenibacillus pasadenensis</name>
    <dbReference type="NCBI Taxonomy" id="217090"/>
    <lineage>
        <taxon>Bacteria</taxon>
        <taxon>Bacillati</taxon>
        <taxon>Bacillota</taxon>
        <taxon>Bacilli</taxon>
        <taxon>Bacillales</taxon>
        <taxon>Paenibacillaceae</taxon>
        <taxon>Paenibacillus</taxon>
    </lineage>
</organism>
<dbReference type="GO" id="GO:0003871">
    <property type="term" value="F:5-methyltetrahydropteroyltriglutamate-homocysteine S-methyltransferase activity"/>
    <property type="evidence" value="ECO:0007669"/>
    <property type="project" value="UniProtKB-EC"/>
</dbReference>
<keyword evidence="1" id="KW-0808">Transferase</keyword>